<sequence length="106" mass="12210">MGYTYRPRLVFGITLSENYLERRPENTGFSETPAVYGAFRDARKVWQRIQIVYVETRHGCLPCLAFASNDAPGTYLGHPRPTDDVVRKILSAMKLEKPAAWYREID</sequence>
<evidence type="ECO:0000313" key="2">
    <source>
        <dbReference type="Proteomes" id="UP000518752"/>
    </source>
</evidence>
<dbReference type="Proteomes" id="UP000518752">
    <property type="component" value="Unassembled WGS sequence"/>
</dbReference>
<dbReference type="AlphaFoldDB" id="A0A8H5HQ42"/>
<protein>
    <submittedName>
        <fullName evidence="1">Uncharacterized protein</fullName>
    </submittedName>
</protein>
<keyword evidence="2" id="KW-1185">Reference proteome</keyword>
<proteinExistence type="predicted"/>
<dbReference type="EMBL" id="JAACJN010000032">
    <property type="protein sequence ID" value="KAF5387432.1"/>
    <property type="molecule type" value="Genomic_DNA"/>
</dbReference>
<evidence type="ECO:0000313" key="1">
    <source>
        <dbReference type="EMBL" id="KAF5387432.1"/>
    </source>
</evidence>
<accession>A0A8H5HQ42</accession>
<comment type="caution">
    <text evidence="1">The sequence shown here is derived from an EMBL/GenBank/DDBJ whole genome shotgun (WGS) entry which is preliminary data.</text>
</comment>
<gene>
    <name evidence="1" type="ORF">D9757_007817</name>
</gene>
<organism evidence="1 2">
    <name type="scientific">Collybiopsis confluens</name>
    <dbReference type="NCBI Taxonomy" id="2823264"/>
    <lineage>
        <taxon>Eukaryota</taxon>
        <taxon>Fungi</taxon>
        <taxon>Dikarya</taxon>
        <taxon>Basidiomycota</taxon>
        <taxon>Agaricomycotina</taxon>
        <taxon>Agaricomycetes</taxon>
        <taxon>Agaricomycetidae</taxon>
        <taxon>Agaricales</taxon>
        <taxon>Marasmiineae</taxon>
        <taxon>Omphalotaceae</taxon>
        <taxon>Collybiopsis</taxon>
    </lineage>
</organism>
<name>A0A8H5HQ42_9AGAR</name>
<reference evidence="1 2" key="1">
    <citation type="journal article" date="2020" name="ISME J.">
        <title>Uncovering the hidden diversity of litter-decomposition mechanisms in mushroom-forming fungi.</title>
        <authorList>
            <person name="Floudas D."/>
            <person name="Bentzer J."/>
            <person name="Ahren D."/>
            <person name="Johansson T."/>
            <person name="Persson P."/>
            <person name="Tunlid A."/>
        </authorList>
    </citation>
    <scope>NUCLEOTIDE SEQUENCE [LARGE SCALE GENOMIC DNA]</scope>
    <source>
        <strain evidence="1 2">CBS 406.79</strain>
    </source>
</reference>